<dbReference type="PRINTS" id="PR00081">
    <property type="entry name" value="GDHRDH"/>
</dbReference>
<keyword evidence="5" id="KW-1185">Reference proteome</keyword>
<dbReference type="Gene3D" id="3.40.50.720">
    <property type="entry name" value="NAD(P)-binding Rossmann-like Domain"/>
    <property type="match status" value="1"/>
</dbReference>
<dbReference type="AlphaFoldDB" id="A0AAW0E8T0"/>
<evidence type="ECO:0000313" key="5">
    <source>
        <dbReference type="Proteomes" id="UP001383192"/>
    </source>
</evidence>
<proteinExistence type="inferred from homology"/>
<dbReference type="SUPFAM" id="SSF51735">
    <property type="entry name" value="NAD(P)-binding Rossmann-fold domains"/>
    <property type="match status" value="1"/>
</dbReference>
<accession>A0AAW0E8T0</accession>
<gene>
    <name evidence="4" type="ORF">VNI00_001325</name>
</gene>
<dbReference type="GO" id="GO:0016616">
    <property type="term" value="F:oxidoreductase activity, acting on the CH-OH group of donors, NAD or NADP as acceptor"/>
    <property type="evidence" value="ECO:0007669"/>
    <property type="project" value="UniProtKB-ARBA"/>
</dbReference>
<dbReference type="PANTHER" id="PTHR43008">
    <property type="entry name" value="BENZIL REDUCTASE"/>
    <property type="match status" value="1"/>
</dbReference>
<keyword evidence="3" id="KW-0560">Oxidoreductase</keyword>
<reference evidence="4 5" key="1">
    <citation type="submission" date="2024-01" db="EMBL/GenBank/DDBJ databases">
        <title>A draft genome for a cacao thread blight-causing isolate of Paramarasmius palmivorus.</title>
        <authorList>
            <person name="Baruah I.K."/>
            <person name="Bukari Y."/>
            <person name="Amoako-Attah I."/>
            <person name="Meinhardt L.W."/>
            <person name="Bailey B.A."/>
            <person name="Cohen S.P."/>
        </authorList>
    </citation>
    <scope>NUCLEOTIDE SEQUENCE [LARGE SCALE GENOMIC DNA]</scope>
    <source>
        <strain evidence="4 5">GH-12</strain>
    </source>
</reference>
<evidence type="ECO:0000256" key="3">
    <source>
        <dbReference type="ARBA" id="ARBA00023002"/>
    </source>
</evidence>
<dbReference type="InterPro" id="IPR002347">
    <property type="entry name" value="SDR_fam"/>
</dbReference>
<protein>
    <submittedName>
        <fullName evidence="4">Uncharacterized protein</fullName>
    </submittedName>
</protein>
<dbReference type="Proteomes" id="UP001383192">
    <property type="component" value="Unassembled WGS sequence"/>
</dbReference>
<name>A0AAW0E8T0_9AGAR</name>
<dbReference type="PROSITE" id="PS00061">
    <property type="entry name" value="ADH_SHORT"/>
    <property type="match status" value="1"/>
</dbReference>
<dbReference type="Pfam" id="PF00106">
    <property type="entry name" value="adh_short"/>
    <property type="match status" value="1"/>
</dbReference>
<dbReference type="InterPro" id="IPR020904">
    <property type="entry name" value="Sc_DH/Rdtase_CS"/>
</dbReference>
<dbReference type="EMBL" id="JAYKXP010000003">
    <property type="protein sequence ID" value="KAK7060559.1"/>
    <property type="molecule type" value="Genomic_DNA"/>
</dbReference>
<comment type="similarity">
    <text evidence="1">Belongs to the short-chain dehydrogenases/reductases (SDR) family.</text>
</comment>
<evidence type="ECO:0000256" key="2">
    <source>
        <dbReference type="ARBA" id="ARBA00022857"/>
    </source>
</evidence>
<organism evidence="4 5">
    <name type="scientific">Paramarasmius palmivorus</name>
    <dbReference type="NCBI Taxonomy" id="297713"/>
    <lineage>
        <taxon>Eukaryota</taxon>
        <taxon>Fungi</taxon>
        <taxon>Dikarya</taxon>
        <taxon>Basidiomycota</taxon>
        <taxon>Agaricomycotina</taxon>
        <taxon>Agaricomycetes</taxon>
        <taxon>Agaricomycetidae</taxon>
        <taxon>Agaricales</taxon>
        <taxon>Marasmiineae</taxon>
        <taxon>Marasmiaceae</taxon>
        <taxon>Paramarasmius</taxon>
    </lineage>
</organism>
<evidence type="ECO:0000313" key="4">
    <source>
        <dbReference type="EMBL" id="KAK7060559.1"/>
    </source>
</evidence>
<keyword evidence="2" id="KW-0521">NADP</keyword>
<evidence type="ECO:0000256" key="1">
    <source>
        <dbReference type="ARBA" id="ARBA00006484"/>
    </source>
</evidence>
<dbReference type="GO" id="GO:0050664">
    <property type="term" value="F:oxidoreductase activity, acting on NAD(P)H, oxygen as acceptor"/>
    <property type="evidence" value="ECO:0007669"/>
    <property type="project" value="TreeGrafter"/>
</dbReference>
<comment type="caution">
    <text evidence="4">The sequence shown here is derived from an EMBL/GenBank/DDBJ whole genome shotgun (WGS) entry which is preliminary data.</text>
</comment>
<sequence>MSVLLGVSGGLYWMFRANESALISAIAQGEEKFKYIDGLVLNAATINPLCRVGDSTPLSGWKEHFDVNFFSLVTAVKATLPALRQSELGGRIVFVSSGAAVKGTAGWGPYNASKAAMNSLCRTLGEEEPKVTSVALRPGVVDTEMQQILRTSGSGHMTDEAHQMFLRLHSEGNLLKPEVPGHVIAALVLQAPSALSGQFVSWDEDKCKEFRMPG</sequence>
<dbReference type="InterPro" id="IPR036291">
    <property type="entry name" value="NAD(P)-bd_dom_sf"/>
</dbReference>
<dbReference type="PANTHER" id="PTHR43008:SF8">
    <property type="entry name" value="BENZIL REDUCTASE ((S)-BENZOIN FORMING) IRC24"/>
    <property type="match status" value="1"/>
</dbReference>